<dbReference type="AlphaFoldDB" id="A0A9W8AXX5"/>
<dbReference type="GO" id="GO:0007165">
    <property type="term" value="P:signal transduction"/>
    <property type="evidence" value="ECO:0007669"/>
    <property type="project" value="TreeGrafter"/>
</dbReference>
<dbReference type="Pfam" id="PF07714">
    <property type="entry name" value="PK_Tyr_Ser-Thr"/>
    <property type="match status" value="1"/>
</dbReference>
<protein>
    <recommendedName>
        <fullName evidence="1">Protein kinase domain-containing protein</fullName>
    </recommendedName>
</protein>
<dbReference type="Gene3D" id="1.10.510.10">
    <property type="entry name" value="Transferase(Phosphotransferase) domain 1"/>
    <property type="match status" value="1"/>
</dbReference>
<dbReference type="PROSITE" id="PS50011">
    <property type="entry name" value="PROTEIN_KINASE_DOM"/>
    <property type="match status" value="1"/>
</dbReference>
<dbReference type="SMART" id="SM00220">
    <property type="entry name" value="S_TKc"/>
    <property type="match status" value="1"/>
</dbReference>
<dbReference type="GO" id="GO:0004672">
    <property type="term" value="F:protein kinase activity"/>
    <property type="evidence" value="ECO:0007669"/>
    <property type="project" value="InterPro"/>
</dbReference>
<dbReference type="InterPro" id="IPR050167">
    <property type="entry name" value="Ser_Thr_protein_kinase"/>
</dbReference>
<dbReference type="GO" id="GO:0005524">
    <property type="term" value="F:ATP binding"/>
    <property type="evidence" value="ECO:0007669"/>
    <property type="project" value="InterPro"/>
</dbReference>
<evidence type="ECO:0000313" key="3">
    <source>
        <dbReference type="Proteomes" id="UP001150925"/>
    </source>
</evidence>
<dbReference type="EMBL" id="JANBPY010000223">
    <property type="protein sequence ID" value="KAJ1968158.1"/>
    <property type="molecule type" value="Genomic_DNA"/>
</dbReference>
<name>A0A9W8AXX5_9FUNG</name>
<evidence type="ECO:0000313" key="2">
    <source>
        <dbReference type="EMBL" id="KAJ1968158.1"/>
    </source>
</evidence>
<dbReference type="InterPro" id="IPR000719">
    <property type="entry name" value="Prot_kinase_dom"/>
</dbReference>
<dbReference type="OrthoDB" id="1668230at2759"/>
<keyword evidence="3" id="KW-1185">Reference proteome</keyword>
<dbReference type="InterPro" id="IPR011009">
    <property type="entry name" value="Kinase-like_dom_sf"/>
</dbReference>
<proteinExistence type="predicted"/>
<evidence type="ECO:0000259" key="1">
    <source>
        <dbReference type="PROSITE" id="PS50011"/>
    </source>
</evidence>
<gene>
    <name evidence="2" type="ORF">IWQ62_001416</name>
</gene>
<sequence length="326" mass="37096">MDFKLLYQLNTYSSHDPKTCQCGNCHGNAGPETMIIAERNGQFLKFTFQEEVTLKERESFVQNAFMEADYEIMEFSDTDSYVYDDIPVEEGDNVIEPLDDTKRINEYSRNEIDHYKKIQSFDSVSPSIRKFHGVTASNNFVQKLCLEKTLGSLDDYIEKLDRSFDILSFIRKIAGGIKFLHSHGIVHGDISFRCIHLRTPDEPLLCHFECAHEVGGKPRPSNDGEILYGSHIWGGVNIANGKISRTVDDVYGLGSVIWSLATRREPYSNMSLIEEHIAVSEGKSEDLDEVSDPTLREIIRKCWEYCEIDPIIELLDKAIESSSKSS</sequence>
<organism evidence="2 3">
    <name type="scientific">Dispira parvispora</name>
    <dbReference type="NCBI Taxonomy" id="1520584"/>
    <lineage>
        <taxon>Eukaryota</taxon>
        <taxon>Fungi</taxon>
        <taxon>Fungi incertae sedis</taxon>
        <taxon>Zoopagomycota</taxon>
        <taxon>Kickxellomycotina</taxon>
        <taxon>Dimargaritomycetes</taxon>
        <taxon>Dimargaritales</taxon>
        <taxon>Dimargaritaceae</taxon>
        <taxon>Dispira</taxon>
    </lineage>
</organism>
<accession>A0A9W8AXX5</accession>
<dbReference type="InterPro" id="IPR001245">
    <property type="entry name" value="Ser-Thr/Tyr_kinase_cat_dom"/>
</dbReference>
<comment type="caution">
    <text evidence="2">The sequence shown here is derived from an EMBL/GenBank/DDBJ whole genome shotgun (WGS) entry which is preliminary data.</text>
</comment>
<reference evidence="2" key="1">
    <citation type="submission" date="2022-07" db="EMBL/GenBank/DDBJ databases">
        <title>Phylogenomic reconstructions and comparative analyses of Kickxellomycotina fungi.</title>
        <authorList>
            <person name="Reynolds N.K."/>
            <person name="Stajich J.E."/>
            <person name="Barry K."/>
            <person name="Grigoriev I.V."/>
            <person name="Crous P."/>
            <person name="Smith M.E."/>
        </authorList>
    </citation>
    <scope>NUCLEOTIDE SEQUENCE</scope>
    <source>
        <strain evidence="2">RSA 1196</strain>
    </source>
</reference>
<dbReference type="PANTHER" id="PTHR23257">
    <property type="entry name" value="SERINE-THREONINE PROTEIN KINASE"/>
    <property type="match status" value="1"/>
</dbReference>
<feature type="domain" description="Protein kinase" evidence="1">
    <location>
        <begin position="54"/>
        <end position="326"/>
    </location>
</feature>
<dbReference type="SUPFAM" id="SSF56112">
    <property type="entry name" value="Protein kinase-like (PK-like)"/>
    <property type="match status" value="1"/>
</dbReference>
<dbReference type="Proteomes" id="UP001150925">
    <property type="component" value="Unassembled WGS sequence"/>
</dbReference>
<dbReference type="GO" id="GO:0005737">
    <property type="term" value="C:cytoplasm"/>
    <property type="evidence" value="ECO:0007669"/>
    <property type="project" value="TreeGrafter"/>
</dbReference>